<name>C0NFI2_AJECG</name>
<dbReference type="HOGENOM" id="CLU_2003258_0_0_1"/>
<protein>
    <submittedName>
        <fullName evidence="2">Uncharacterized protein</fullName>
    </submittedName>
</protein>
<feature type="region of interest" description="Disordered" evidence="1">
    <location>
        <begin position="28"/>
        <end position="53"/>
    </location>
</feature>
<accession>C0NFI2</accession>
<sequence length="124" mass="13574">MDPATHCMLFPASDNSYNMMPYILLDNHCTPEGDGEPPKESTLPPTPPHDATRCHQDVKDILTVTSMIDGLGDNVRMRALEPQVQKLWDSNGPIRIMSVTAINPGQCGFKLNSVGIWKAKADVG</sequence>
<reference evidence="2" key="1">
    <citation type="submission" date="2009-02" db="EMBL/GenBank/DDBJ databases">
        <title>The Genome Sequence of Ajellomyces capsulatus strain G186AR.</title>
        <authorList>
            <consortium name="The Broad Institute Genome Sequencing Platform"/>
            <person name="Champion M."/>
            <person name="Cuomo C."/>
            <person name="Ma L.-J."/>
            <person name="Henn M.R."/>
            <person name="Sil A."/>
            <person name="Goldman B."/>
            <person name="Young S.K."/>
            <person name="Kodira C.D."/>
            <person name="Zeng Q."/>
            <person name="Koehrsen M."/>
            <person name="Alvarado L."/>
            <person name="Berlin A."/>
            <person name="Borenstein D."/>
            <person name="Chen Z."/>
            <person name="Engels R."/>
            <person name="Freedman E."/>
            <person name="Gellesch M."/>
            <person name="Goldberg J."/>
            <person name="Griggs A."/>
            <person name="Gujja S."/>
            <person name="Heiman D."/>
            <person name="Hepburn T."/>
            <person name="Howarth C."/>
            <person name="Jen D."/>
            <person name="Larson L."/>
            <person name="Lewis B."/>
            <person name="Mehta T."/>
            <person name="Park D."/>
            <person name="Pearson M."/>
            <person name="Roberts A."/>
            <person name="Saif S."/>
            <person name="Shea T."/>
            <person name="Shenoy N."/>
            <person name="Sisk P."/>
            <person name="Stolte C."/>
            <person name="Sykes S."/>
            <person name="Walk T."/>
            <person name="White J."/>
            <person name="Yandava C."/>
            <person name="Klein B."/>
            <person name="McEwen J.G."/>
            <person name="Puccia R."/>
            <person name="Goldman G.H."/>
            <person name="Felipe M.S."/>
            <person name="Nino-Vega G."/>
            <person name="San-Blas G."/>
            <person name="Taylor J."/>
            <person name="Mendoza L."/>
            <person name="Galagan J."/>
            <person name="Nusbaum C."/>
            <person name="Birren B."/>
        </authorList>
    </citation>
    <scope>NUCLEOTIDE SEQUENCE</scope>
    <source>
        <strain evidence="2">G186AR</strain>
    </source>
</reference>
<dbReference type="AlphaFoldDB" id="C0NFI2"/>
<evidence type="ECO:0000313" key="2">
    <source>
        <dbReference type="EMBL" id="EEH10003.1"/>
    </source>
</evidence>
<evidence type="ECO:0000313" key="3">
    <source>
        <dbReference type="Proteomes" id="UP000001631"/>
    </source>
</evidence>
<dbReference type="GeneID" id="69034664"/>
<dbReference type="RefSeq" id="XP_045290483.1">
    <property type="nucleotide sequence ID" value="XM_045428697.1"/>
</dbReference>
<organism evidence="2 3">
    <name type="scientific">Ajellomyces capsulatus (strain G186AR / H82 / ATCC MYA-2454 / RMSCC 2432)</name>
    <name type="common">Darling's disease fungus</name>
    <name type="synonym">Histoplasma capsulatum</name>
    <dbReference type="NCBI Taxonomy" id="447093"/>
    <lineage>
        <taxon>Eukaryota</taxon>
        <taxon>Fungi</taxon>
        <taxon>Dikarya</taxon>
        <taxon>Ascomycota</taxon>
        <taxon>Pezizomycotina</taxon>
        <taxon>Eurotiomycetes</taxon>
        <taxon>Eurotiomycetidae</taxon>
        <taxon>Onygenales</taxon>
        <taxon>Ajellomycetaceae</taxon>
        <taxon>Histoplasma</taxon>
    </lineage>
</organism>
<proteinExistence type="predicted"/>
<dbReference type="EMBL" id="GG663364">
    <property type="protein sequence ID" value="EEH10003.1"/>
    <property type="molecule type" value="Genomic_DNA"/>
</dbReference>
<evidence type="ECO:0000256" key="1">
    <source>
        <dbReference type="SAM" id="MobiDB-lite"/>
    </source>
</evidence>
<dbReference type="Proteomes" id="UP000001631">
    <property type="component" value="Unassembled WGS sequence"/>
</dbReference>
<gene>
    <name evidence="2" type="ORF">HCBG_01648</name>
</gene>
<dbReference type="InParanoid" id="C0NFI2"/>
<keyword evidence="3" id="KW-1185">Reference proteome</keyword>